<sequence>MAEAMSSLPTTTGTADADPSSTYSTQSGYTKGLDINEPSVPAETEAVPEARPRASRRRAFVQVTQKSTRSPPSASCIDDDNEESDRCGSGNDAGTTTGTRNGGTSRASESNEDGGDVSDLTVVPSVEWLQRSKEGLTLPTMAGTNALGTTPPVVNDETDSPNGGGKPKSELRTKDSAAKGSKAEGQRPKRTGKKDKAGKGRSSSGRRAKGSAKKNPITKGPTTEGTAAKAPKSKSRVTKHVTKQGRNEVERSTPQGPTAAARPVRTSPPLICAYGNWTSVDTSFPEDGLCDYAFFDALYRGRAQESDVARLGRMSAALRHFLAGTRRYRRTQNGVATSYKGLKWATKDMDSSRATSDMRALWKNGVRHLGVLDFIPGAETTETEVERLFKFLQLCRKLQDKAIPKNALPKASLALGITFLSSNRRQVYANVEKHLRSGWSPSRHKIELVVLRTHLSGRDDTVPSCTITGSSVWGRTLADYQPSMVDSLDYMEKKLKPMSSESLFFISMSAAVRRYVPAGQDDKAKSFEPGSRCRAYDESDYAREVDNFALVCDDAEYTAHIKRDEVHETMYSYRLNPRSAVTFDSEDTIFAKMCKARKMMSSVPYGLALFDAEFDDTSNECATTNKFGNFTLVRAARRAVDYVYGPTFNENSQCSQAP</sequence>
<proteinExistence type="predicted"/>
<evidence type="ECO:0000313" key="1">
    <source>
        <dbReference type="EMBL" id="KAH6941503.1"/>
    </source>
</evidence>
<accession>A0ACB7T349</accession>
<gene>
    <name evidence="1" type="ORF">HPB50_019160</name>
</gene>
<keyword evidence="2" id="KW-1185">Reference proteome</keyword>
<dbReference type="EMBL" id="CM023491">
    <property type="protein sequence ID" value="KAH6941503.1"/>
    <property type="molecule type" value="Genomic_DNA"/>
</dbReference>
<evidence type="ECO:0000313" key="2">
    <source>
        <dbReference type="Proteomes" id="UP000821845"/>
    </source>
</evidence>
<dbReference type="Proteomes" id="UP000821845">
    <property type="component" value="Chromosome 11"/>
</dbReference>
<name>A0ACB7T349_HYAAI</name>
<comment type="caution">
    <text evidence="1">The sequence shown here is derived from an EMBL/GenBank/DDBJ whole genome shotgun (WGS) entry which is preliminary data.</text>
</comment>
<protein>
    <submittedName>
        <fullName evidence="1">Uncharacterized protein</fullName>
    </submittedName>
</protein>
<reference evidence="1" key="1">
    <citation type="submission" date="2020-05" db="EMBL/GenBank/DDBJ databases">
        <title>Large-scale comparative analyses of tick genomes elucidate their genetic diversity and vector capacities.</title>
        <authorList>
            <person name="Jia N."/>
            <person name="Wang J."/>
            <person name="Shi W."/>
            <person name="Du L."/>
            <person name="Sun Y."/>
            <person name="Zhan W."/>
            <person name="Jiang J."/>
            <person name="Wang Q."/>
            <person name="Zhang B."/>
            <person name="Ji P."/>
            <person name="Sakyi L.B."/>
            <person name="Cui X."/>
            <person name="Yuan T."/>
            <person name="Jiang B."/>
            <person name="Yang W."/>
            <person name="Lam T.T.-Y."/>
            <person name="Chang Q."/>
            <person name="Ding S."/>
            <person name="Wang X."/>
            <person name="Zhu J."/>
            <person name="Ruan X."/>
            <person name="Zhao L."/>
            <person name="Wei J."/>
            <person name="Que T."/>
            <person name="Du C."/>
            <person name="Cheng J."/>
            <person name="Dai P."/>
            <person name="Han X."/>
            <person name="Huang E."/>
            <person name="Gao Y."/>
            <person name="Liu J."/>
            <person name="Shao H."/>
            <person name="Ye R."/>
            <person name="Li L."/>
            <person name="Wei W."/>
            <person name="Wang X."/>
            <person name="Wang C."/>
            <person name="Yang T."/>
            <person name="Huo Q."/>
            <person name="Li W."/>
            <person name="Guo W."/>
            <person name="Chen H."/>
            <person name="Zhou L."/>
            <person name="Ni X."/>
            <person name="Tian J."/>
            <person name="Zhou Y."/>
            <person name="Sheng Y."/>
            <person name="Liu T."/>
            <person name="Pan Y."/>
            <person name="Xia L."/>
            <person name="Li J."/>
            <person name="Zhao F."/>
            <person name="Cao W."/>
        </authorList>
    </citation>
    <scope>NUCLEOTIDE SEQUENCE</scope>
    <source>
        <strain evidence="1">Hyas-2018</strain>
    </source>
</reference>
<organism evidence="1 2">
    <name type="scientific">Hyalomma asiaticum</name>
    <name type="common">Tick</name>
    <dbReference type="NCBI Taxonomy" id="266040"/>
    <lineage>
        <taxon>Eukaryota</taxon>
        <taxon>Metazoa</taxon>
        <taxon>Ecdysozoa</taxon>
        <taxon>Arthropoda</taxon>
        <taxon>Chelicerata</taxon>
        <taxon>Arachnida</taxon>
        <taxon>Acari</taxon>
        <taxon>Parasitiformes</taxon>
        <taxon>Ixodida</taxon>
        <taxon>Ixodoidea</taxon>
        <taxon>Ixodidae</taxon>
        <taxon>Hyalomminae</taxon>
        <taxon>Hyalomma</taxon>
    </lineage>
</organism>